<evidence type="ECO:0000256" key="7">
    <source>
        <dbReference type="ARBA" id="ARBA00022641"/>
    </source>
</evidence>
<keyword evidence="5" id="KW-0964">Secreted</keyword>
<keyword evidence="13" id="KW-1185">Reference proteome</keyword>
<evidence type="ECO:0000256" key="1">
    <source>
        <dbReference type="ARBA" id="ARBA00002111"/>
    </source>
</evidence>
<evidence type="ECO:0000256" key="8">
    <source>
        <dbReference type="ARBA" id="ARBA00022729"/>
    </source>
</evidence>
<dbReference type="GO" id="GO:0048706">
    <property type="term" value="P:embryonic skeletal system development"/>
    <property type="evidence" value="ECO:0007669"/>
    <property type="project" value="TreeGrafter"/>
</dbReference>
<gene>
    <name evidence="12" type="ORF">SKAU_G00023210</name>
</gene>
<dbReference type="EMBL" id="JAINUF010000001">
    <property type="protein sequence ID" value="KAJ8381543.1"/>
    <property type="molecule type" value="Genomic_DNA"/>
</dbReference>
<comment type="subcellular location">
    <subcellularLocation>
        <location evidence="2">Secreted</location>
        <location evidence="2">Extracellular space</location>
        <location evidence="2">Extracellular matrix</location>
    </subcellularLocation>
</comment>
<dbReference type="PANTHER" id="PTHR28647:SF2">
    <property type="entry name" value="UNIQUE CARTILAGE MATRIX-ASSOCIATED PROTEIN"/>
    <property type="match status" value="1"/>
</dbReference>
<keyword evidence="8 11" id="KW-0732">Signal</keyword>
<evidence type="ECO:0000256" key="2">
    <source>
        <dbReference type="ARBA" id="ARBA00004498"/>
    </source>
</evidence>
<dbReference type="Pfam" id="PF17085">
    <property type="entry name" value="UCMA"/>
    <property type="match status" value="2"/>
</dbReference>
<organism evidence="12 13">
    <name type="scientific">Synaphobranchus kaupii</name>
    <name type="common">Kaup's arrowtooth eel</name>
    <dbReference type="NCBI Taxonomy" id="118154"/>
    <lineage>
        <taxon>Eukaryota</taxon>
        <taxon>Metazoa</taxon>
        <taxon>Chordata</taxon>
        <taxon>Craniata</taxon>
        <taxon>Vertebrata</taxon>
        <taxon>Euteleostomi</taxon>
        <taxon>Actinopterygii</taxon>
        <taxon>Neopterygii</taxon>
        <taxon>Teleostei</taxon>
        <taxon>Anguilliformes</taxon>
        <taxon>Synaphobranchidae</taxon>
        <taxon>Synaphobranchus</taxon>
    </lineage>
</organism>
<evidence type="ECO:0000256" key="5">
    <source>
        <dbReference type="ARBA" id="ARBA00022525"/>
    </source>
</evidence>
<accession>A0A9Q1GDF3</accession>
<proteinExistence type="inferred from homology"/>
<dbReference type="AlphaFoldDB" id="A0A9Q1GDF3"/>
<feature type="signal peptide" evidence="11">
    <location>
        <begin position="1"/>
        <end position="26"/>
    </location>
</feature>
<sequence length="125" mass="14199">MTWTRPVILAQLAVLLVLTLNNGAESAAVRDDPADAEAGALQDAARRIFMPEADAANFFRRRSRRTAKSQAEINGEAHDLPLGGSASYPSRPTEQNERTREKTEQWREFHYDGLYPSYQYNRHHI</sequence>
<evidence type="ECO:0000256" key="3">
    <source>
        <dbReference type="ARBA" id="ARBA00011000"/>
    </source>
</evidence>
<keyword evidence="9" id="KW-0175">Coiled coil</keyword>
<evidence type="ECO:0000256" key="10">
    <source>
        <dbReference type="SAM" id="MobiDB-lite"/>
    </source>
</evidence>
<evidence type="ECO:0000313" key="12">
    <source>
        <dbReference type="EMBL" id="KAJ8381543.1"/>
    </source>
</evidence>
<dbReference type="OrthoDB" id="8907123at2759"/>
<comment type="caution">
    <text evidence="12">The sequence shown here is derived from an EMBL/GenBank/DDBJ whole genome shotgun (WGS) entry which is preliminary data.</text>
</comment>
<feature type="chain" id="PRO_5040266129" description="Unique cartilage matrix-associated protein" evidence="11">
    <location>
        <begin position="27"/>
        <end position="125"/>
    </location>
</feature>
<comment type="function">
    <text evidence="1">May be involved in the negative control of osteogenic differentiation of osteochondrogenic precursor cells in peripheral zones of fetal cartilage and at the cartilage-bone interface.</text>
</comment>
<evidence type="ECO:0000256" key="4">
    <source>
        <dbReference type="ARBA" id="ARBA00013765"/>
    </source>
</evidence>
<evidence type="ECO:0000313" key="13">
    <source>
        <dbReference type="Proteomes" id="UP001152622"/>
    </source>
</evidence>
<keyword evidence="7" id="KW-0765">Sulfation</keyword>
<evidence type="ECO:0000256" key="11">
    <source>
        <dbReference type="SAM" id="SignalP"/>
    </source>
</evidence>
<protein>
    <recommendedName>
        <fullName evidence="4">Unique cartilage matrix-associated protein</fullName>
    </recommendedName>
</protein>
<name>A0A9Q1GDF3_SYNKA</name>
<comment type="similarity">
    <text evidence="3">Belongs to the UCMA family.</text>
</comment>
<dbReference type="PANTHER" id="PTHR28647">
    <property type="entry name" value="UNIQUE CARTILAGE MATRIX-ASSOCIATED PROTEIN"/>
    <property type="match status" value="1"/>
</dbReference>
<dbReference type="InterPro" id="IPR031386">
    <property type="entry name" value="UCMA"/>
</dbReference>
<keyword evidence="6" id="KW-0272">Extracellular matrix</keyword>
<feature type="compositionally biased region" description="Basic and acidic residues" evidence="10">
    <location>
        <begin position="94"/>
        <end position="105"/>
    </location>
</feature>
<feature type="region of interest" description="Disordered" evidence="10">
    <location>
        <begin position="63"/>
        <end position="105"/>
    </location>
</feature>
<dbReference type="GO" id="GO:0045667">
    <property type="term" value="P:regulation of osteoblast differentiation"/>
    <property type="evidence" value="ECO:0007669"/>
    <property type="project" value="InterPro"/>
</dbReference>
<dbReference type="Proteomes" id="UP001152622">
    <property type="component" value="Chromosome 1"/>
</dbReference>
<evidence type="ECO:0000256" key="6">
    <source>
        <dbReference type="ARBA" id="ARBA00022530"/>
    </source>
</evidence>
<dbReference type="GO" id="GO:0031012">
    <property type="term" value="C:extracellular matrix"/>
    <property type="evidence" value="ECO:0007669"/>
    <property type="project" value="TreeGrafter"/>
</dbReference>
<evidence type="ECO:0000256" key="9">
    <source>
        <dbReference type="ARBA" id="ARBA00023054"/>
    </source>
</evidence>
<reference evidence="12" key="1">
    <citation type="journal article" date="2023" name="Science">
        <title>Genome structures resolve the early diversification of teleost fishes.</title>
        <authorList>
            <person name="Parey E."/>
            <person name="Louis A."/>
            <person name="Montfort J."/>
            <person name="Bouchez O."/>
            <person name="Roques C."/>
            <person name="Iampietro C."/>
            <person name="Lluch J."/>
            <person name="Castinel A."/>
            <person name="Donnadieu C."/>
            <person name="Desvignes T."/>
            <person name="Floi Bucao C."/>
            <person name="Jouanno E."/>
            <person name="Wen M."/>
            <person name="Mejri S."/>
            <person name="Dirks R."/>
            <person name="Jansen H."/>
            <person name="Henkel C."/>
            <person name="Chen W.J."/>
            <person name="Zahm M."/>
            <person name="Cabau C."/>
            <person name="Klopp C."/>
            <person name="Thompson A.W."/>
            <person name="Robinson-Rechavi M."/>
            <person name="Braasch I."/>
            <person name="Lecointre G."/>
            <person name="Bobe J."/>
            <person name="Postlethwait J.H."/>
            <person name="Berthelot C."/>
            <person name="Roest Crollius H."/>
            <person name="Guiguen Y."/>
        </authorList>
    </citation>
    <scope>NUCLEOTIDE SEQUENCE</scope>
    <source>
        <tissue evidence="12">Blood</tissue>
    </source>
</reference>